<dbReference type="GO" id="GO:0030688">
    <property type="term" value="C:preribosome, small subunit precursor"/>
    <property type="evidence" value="ECO:0007669"/>
    <property type="project" value="TreeGrafter"/>
</dbReference>
<dbReference type="Proteomes" id="UP000279271">
    <property type="component" value="Unassembled WGS sequence"/>
</dbReference>
<feature type="region of interest" description="Disordered" evidence="2">
    <location>
        <begin position="1"/>
        <end position="20"/>
    </location>
</feature>
<dbReference type="GO" id="GO:0030686">
    <property type="term" value="C:90S preribosome"/>
    <property type="evidence" value="ECO:0007669"/>
    <property type="project" value="TreeGrafter"/>
</dbReference>
<dbReference type="GO" id="GO:0005730">
    <property type="term" value="C:nucleolus"/>
    <property type="evidence" value="ECO:0007669"/>
    <property type="project" value="TreeGrafter"/>
</dbReference>
<dbReference type="GO" id="GO:0000447">
    <property type="term" value="P:endonucleolytic cleavage in ITS1 to separate SSU-rRNA from 5.8S rRNA and LSU-rRNA from tricistronic rRNA transcript (SSU-rRNA, 5.8S rRNA, LSU-rRNA)"/>
    <property type="evidence" value="ECO:0007669"/>
    <property type="project" value="TreeGrafter"/>
</dbReference>
<dbReference type="InterPro" id="IPR040000">
    <property type="entry name" value="NOP9"/>
</dbReference>
<feature type="compositionally biased region" description="Low complexity" evidence="2">
    <location>
        <begin position="1073"/>
        <end position="1085"/>
    </location>
</feature>
<feature type="non-terminal residue" evidence="5">
    <location>
        <position position="1"/>
    </location>
</feature>
<dbReference type="InterPro" id="IPR001313">
    <property type="entry name" value="Pumilio_RNA-bd_rpt"/>
</dbReference>
<dbReference type="InterPro" id="IPR047088">
    <property type="entry name" value="ORC5_C"/>
</dbReference>
<dbReference type="GO" id="GO:0000472">
    <property type="term" value="P:endonucleolytic cleavage to generate mature 5'-end of SSU-rRNA from (SSU-rRNA, 5.8S rRNA, LSU-rRNA)"/>
    <property type="evidence" value="ECO:0007669"/>
    <property type="project" value="TreeGrafter"/>
</dbReference>
<name>A0A3M7L201_AUXPR</name>
<dbReference type="Pfam" id="PF22493">
    <property type="entry name" value="PUF_NOP9"/>
    <property type="match status" value="1"/>
</dbReference>
<accession>A0A3M7L201</accession>
<evidence type="ECO:0000313" key="5">
    <source>
        <dbReference type="EMBL" id="RMZ56793.1"/>
    </source>
</evidence>
<dbReference type="InterPro" id="IPR041664">
    <property type="entry name" value="AAA_16"/>
</dbReference>
<dbReference type="GO" id="GO:0000480">
    <property type="term" value="P:endonucleolytic cleavage in 5'-ETS of tricistronic rRNA transcript (SSU-rRNA, 5.8S rRNA, LSU-rRNA)"/>
    <property type="evidence" value="ECO:0007669"/>
    <property type="project" value="TreeGrafter"/>
</dbReference>
<evidence type="ECO:0000259" key="3">
    <source>
        <dbReference type="Pfam" id="PF13191"/>
    </source>
</evidence>
<dbReference type="PANTHER" id="PTHR13102:SF0">
    <property type="entry name" value="NUCLEOLAR PROTEIN 9"/>
    <property type="match status" value="1"/>
</dbReference>
<evidence type="ECO:0000256" key="1">
    <source>
        <dbReference type="ARBA" id="ARBA00022737"/>
    </source>
</evidence>
<gene>
    <name evidence="5" type="ORF">APUTEX25_002882</name>
</gene>
<dbReference type="InterPro" id="IPR011989">
    <property type="entry name" value="ARM-like"/>
</dbReference>
<dbReference type="InterPro" id="IPR016024">
    <property type="entry name" value="ARM-type_fold"/>
</dbReference>
<dbReference type="Pfam" id="PF14630">
    <property type="entry name" value="ORC5_C"/>
    <property type="match status" value="1"/>
</dbReference>
<evidence type="ECO:0000256" key="2">
    <source>
        <dbReference type="SAM" id="MobiDB-lite"/>
    </source>
</evidence>
<dbReference type="GO" id="GO:0003723">
    <property type="term" value="F:RNA binding"/>
    <property type="evidence" value="ECO:0007669"/>
    <property type="project" value="InterPro"/>
</dbReference>
<evidence type="ECO:0000313" key="6">
    <source>
        <dbReference type="Proteomes" id="UP000279271"/>
    </source>
</evidence>
<feature type="compositionally biased region" description="Low complexity" evidence="2">
    <location>
        <begin position="172"/>
        <end position="183"/>
    </location>
</feature>
<feature type="domain" description="Origin recognition complex subunit 5 C-terminal" evidence="4">
    <location>
        <begin position="964"/>
        <end position="1157"/>
    </location>
</feature>
<organism evidence="5 6">
    <name type="scientific">Auxenochlorella protothecoides</name>
    <name type="common">Green microalga</name>
    <name type="synonym">Chlorella protothecoides</name>
    <dbReference type="NCBI Taxonomy" id="3075"/>
    <lineage>
        <taxon>Eukaryota</taxon>
        <taxon>Viridiplantae</taxon>
        <taxon>Chlorophyta</taxon>
        <taxon>core chlorophytes</taxon>
        <taxon>Trebouxiophyceae</taxon>
        <taxon>Chlorellales</taxon>
        <taxon>Chlorellaceae</taxon>
        <taxon>Auxenochlorella</taxon>
    </lineage>
</organism>
<dbReference type="InterPro" id="IPR027417">
    <property type="entry name" value="P-loop_NTPase"/>
</dbReference>
<feature type="region of interest" description="Disordered" evidence="2">
    <location>
        <begin position="172"/>
        <end position="233"/>
    </location>
</feature>
<feature type="region of interest" description="Disordered" evidence="2">
    <location>
        <begin position="1071"/>
        <end position="1091"/>
    </location>
</feature>
<proteinExistence type="predicted"/>
<dbReference type="GO" id="GO:0000056">
    <property type="term" value="P:ribosomal small subunit export from nucleus"/>
    <property type="evidence" value="ECO:0007669"/>
    <property type="project" value="TreeGrafter"/>
</dbReference>
<feature type="compositionally biased region" description="Basic and acidic residues" evidence="2">
    <location>
        <begin position="1"/>
        <end position="12"/>
    </location>
</feature>
<sequence length="1160" mass="122405">GESRARDGREGEAGFSGRLPKDEVQYYEEIDKQLSKLEDGEEQRLLADNAFEQAGTQLIEATGDGVVSRVLEKLMPHASTQALIDMLTALTSGENLAAVCTGAPFPSHVAEKILILLQSRARAGEAPEQIEQALYSTTESVCGDLQAVITTRHGSFLSRRLLSVLVGRDVTSGPSAKAAPGPSVAGGGSDAAAPEVEEEKGEEAAPKRRKTVGGLASKLERGSDTSAAASAGEVDHPEALQGLLASLLTDDFAVEAAALCRNTFAAPFLQSLLWACKDNECVCLGEATTQLVSCLLGGTMLNVTPDQLQQMMQDKVASHVIEVIYQVVPDEAFQKLSTTGFKGAMVHLASHAFANFSVQAALSSVRRPAQLKRMFQDLRPHLAQLLRARRGGVVAALLAGARRLGTLEADAAAATWAAAGALGGEHAGPVPALLSLDRPVPLARLGPSAGTRGKSGLSPLGTALLIQLLQLPVEASGQWADALAALPPAQLRLVAGDAGGCRVVETYLRAVQKSGKKVKAMLAALRGGWAFAAQGGSGAKFVQTCFDLADMDEKLAIAEELLKGRQALVSTHHGPRLLASCHVDTLRRGREAWMQRVATASELRSILTAMVNSSAADAELKARFPCRERSIDALATAVQTGQAGACTLLLHGPPSTGKTAIVRSVAAYGFMAGIAGPSEACQDPWGDYTMRGLWGVHVGMGHAPRVHRLRGVQHPRPLLQSLLHQLKGGARKRGTGYAQDQDCDSLAELLVLLPALFRGHGRAPPQRGAWVVLDNAQRLAGSDLLTGLTRAGAAADVPLSVLLLARQPWSSTAFATSTQALAPPATLEWAAYSSDQMIQILEHRRRATLPAGAAPSGDAATFRAFLTAFVPTYRRATTDLLEVEAAVAALYPAFRAPLDAGRELRPAQLHARVNPLVQRVVAERSHTAAPAAKEFGSGVPCMGAAHDATPGSSSGAPPALASQLPFVSKYLILAAYVASRNKPTADRAVFDPGFRKKARRGAQAHDRMVEAAEEAWLRGPHPFPLERCLHIFYALYSSHEGEEVGEGGAWHDPGAEGGVEDWSDANVTRDCLGQGRRSPGSQPRGGDCGGVDRAATYPPEVLHADVLMALSSLVMLRMLSMSGGDPLEPGTLYRCGVEEGVVRAIAANLKVQLSDYLKLA</sequence>
<dbReference type="Gene3D" id="3.40.50.300">
    <property type="entry name" value="P-loop containing nucleotide triphosphate hydrolases"/>
    <property type="match status" value="1"/>
</dbReference>
<keyword evidence="1" id="KW-0677">Repeat</keyword>
<dbReference type="EMBL" id="QOKY01000135">
    <property type="protein sequence ID" value="RMZ56793.1"/>
    <property type="molecule type" value="Genomic_DNA"/>
</dbReference>
<protein>
    <submittedName>
        <fullName evidence="5">Uncharacterized protein</fullName>
    </submittedName>
</protein>
<dbReference type="PANTHER" id="PTHR13102">
    <property type="entry name" value="NUCLEOLAR PROTEIN 9"/>
    <property type="match status" value="1"/>
</dbReference>
<feature type="domain" description="Orc1-like AAA ATPase" evidence="3">
    <location>
        <begin position="623"/>
        <end position="794"/>
    </location>
</feature>
<dbReference type="SUPFAM" id="SSF52540">
    <property type="entry name" value="P-loop containing nucleoside triphosphate hydrolases"/>
    <property type="match status" value="1"/>
</dbReference>
<evidence type="ECO:0000259" key="4">
    <source>
        <dbReference type="Pfam" id="PF14630"/>
    </source>
</evidence>
<dbReference type="AlphaFoldDB" id="A0A3M7L201"/>
<comment type="caution">
    <text evidence="5">The sequence shown here is derived from an EMBL/GenBank/DDBJ whole genome shotgun (WGS) entry which is preliminary data.</text>
</comment>
<dbReference type="SUPFAM" id="SSF48371">
    <property type="entry name" value="ARM repeat"/>
    <property type="match status" value="1"/>
</dbReference>
<dbReference type="Pfam" id="PF13191">
    <property type="entry name" value="AAA_16"/>
    <property type="match status" value="1"/>
</dbReference>
<dbReference type="SMART" id="SM00025">
    <property type="entry name" value="Pumilio"/>
    <property type="match status" value="2"/>
</dbReference>
<dbReference type="Gene3D" id="1.25.10.10">
    <property type="entry name" value="Leucine-rich Repeat Variant"/>
    <property type="match status" value="1"/>
</dbReference>
<reference evidence="6" key="1">
    <citation type="journal article" date="2018" name="Algal Res.">
        <title>Characterization of plant carbon substrate utilization by Auxenochlorella protothecoides.</title>
        <authorList>
            <person name="Vogler B.W."/>
            <person name="Starkenburg S.R."/>
            <person name="Sudasinghe N."/>
            <person name="Schambach J.Y."/>
            <person name="Rollin J.A."/>
            <person name="Pattathil S."/>
            <person name="Barry A.N."/>
        </authorList>
    </citation>
    <scope>NUCLEOTIDE SEQUENCE [LARGE SCALE GENOMIC DNA]</scope>
    <source>
        <strain evidence="6">UTEX 25</strain>
    </source>
</reference>